<comment type="caution">
    <text evidence="2">The sequence shown here is derived from an EMBL/GenBank/DDBJ whole genome shotgun (WGS) entry which is preliminary data.</text>
</comment>
<organism evidence="2 3">
    <name type="scientific">Edaphochlamys debaryana</name>
    <dbReference type="NCBI Taxonomy" id="47281"/>
    <lineage>
        <taxon>Eukaryota</taxon>
        <taxon>Viridiplantae</taxon>
        <taxon>Chlorophyta</taxon>
        <taxon>core chlorophytes</taxon>
        <taxon>Chlorophyceae</taxon>
        <taxon>CS clade</taxon>
        <taxon>Chlamydomonadales</taxon>
        <taxon>Chlamydomonadales incertae sedis</taxon>
        <taxon>Edaphochlamys</taxon>
    </lineage>
</organism>
<accession>A0A835YBC9</accession>
<feature type="region of interest" description="Disordered" evidence="1">
    <location>
        <begin position="1"/>
        <end position="35"/>
    </location>
</feature>
<proteinExistence type="predicted"/>
<dbReference type="AlphaFoldDB" id="A0A835YBC9"/>
<reference evidence="2" key="1">
    <citation type="journal article" date="2020" name="bioRxiv">
        <title>Comparative genomics of Chlamydomonas.</title>
        <authorList>
            <person name="Craig R.J."/>
            <person name="Hasan A.R."/>
            <person name="Ness R.W."/>
            <person name="Keightley P.D."/>
        </authorList>
    </citation>
    <scope>NUCLEOTIDE SEQUENCE</scope>
    <source>
        <strain evidence="2">CCAP 11/70</strain>
    </source>
</reference>
<sequence>MSAAPESTHSTVSLAPRPQPLVASAPAPPPAAASAPVPAPVLLNPLRVPMPLVLASTGSGVGAVAGEVVEEVEEVVGEVFHFFQHGAEALGHTVHHLQVVHALERLENMPLDQVVDLAQLKAALHPVVAATPSDGAGAGEGAGAYLSEEGWAAARELDAALDGVAGWRLREVVDTGRLAEALEDVPVSGSLNQRTLQREAGRIRRTLHWQALAEAVRPEPLRRALEALGGGKGSPFSELDIRAAVAALRMDVVQRALAPAPPPAAAKHSLEAGGMWTWEM</sequence>
<name>A0A835YBC9_9CHLO</name>
<dbReference type="Proteomes" id="UP000612055">
    <property type="component" value="Unassembled WGS sequence"/>
</dbReference>
<protein>
    <submittedName>
        <fullName evidence="2">Uncharacterized protein</fullName>
    </submittedName>
</protein>
<evidence type="ECO:0000313" key="3">
    <source>
        <dbReference type="Proteomes" id="UP000612055"/>
    </source>
</evidence>
<dbReference type="OrthoDB" id="535024at2759"/>
<evidence type="ECO:0000256" key="1">
    <source>
        <dbReference type="SAM" id="MobiDB-lite"/>
    </source>
</evidence>
<evidence type="ECO:0000313" key="2">
    <source>
        <dbReference type="EMBL" id="KAG2499501.1"/>
    </source>
</evidence>
<gene>
    <name evidence="2" type="ORF">HYH03_002448</name>
</gene>
<feature type="compositionally biased region" description="Polar residues" evidence="1">
    <location>
        <begin position="1"/>
        <end position="13"/>
    </location>
</feature>
<dbReference type="EMBL" id="JAEHOE010000006">
    <property type="protein sequence ID" value="KAG2499501.1"/>
    <property type="molecule type" value="Genomic_DNA"/>
</dbReference>
<keyword evidence="3" id="KW-1185">Reference proteome</keyword>